<dbReference type="Proteomes" id="UP000321947">
    <property type="component" value="Unassembled WGS sequence"/>
</dbReference>
<accession>A0A5D3BGD8</accession>
<dbReference type="EMBL" id="SSTD01018264">
    <property type="protein sequence ID" value="TYJ98109.1"/>
    <property type="molecule type" value="Genomic_DNA"/>
</dbReference>
<evidence type="ECO:0000313" key="1">
    <source>
        <dbReference type="EMBL" id="TYJ98109.1"/>
    </source>
</evidence>
<evidence type="ECO:0000313" key="2">
    <source>
        <dbReference type="Proteomes" id="UP000321947"/>
    </source>
</evidence>
<gene>
    <name evidence="1" type="ORF">E5676_scaffold222G00210</name>
</gene>
<protein>
    <submittedName>
        <fullName evidence="1">CACTA en-spm transposon protein</fullName>
    </submittedName>
</protein>
<sequence>MSNSFVSFDKSNDLFDFNVEEFNTIPGTSLVGDTSAVTRFVEHQMLTVWKEFRGQNHHHFKKFDDPEQARANPPDYPPFRLSNRVQDWHFLCDHYLTQQFQKKMLELQSQPTLEGSQPLFGDEICETVLGGRPGYLKDLGPKPKS</sequence>
<comment type="caution">
    <text evidence="1">The sequence shown here is derived from an EMBL/GenBank/DDBJ whole genome shotgun (WGS) entry which is preliminary data.</text>
</comment>
<reference evidence="1 2" key="1">
    <citation type="submission" date="2019-08" db="EMBL/GenBank/DDBJ databases">
        <title>Draft genome sequences of two oriental melons (Cucumis melo L. var makuwa).</title>
        <authorList>
            <person name="Kwon S.-Y."/>
        </authorList>
    </citation>
    <scope>NUCLEOTIDE SEQUENCE [LARGE SCALE GENOMIC DNA]</scope>
    <source>
        <strain evidence="2">cv. Chang Bougi</strain>
        <tissue evidence="1">Leaf</tissue>
    </source>
</reference>
<proteinExistence type="predicted"/>
<name>A0A5D3BGD8_CUCMM</name>
<organism evidence="1 2">
    <name type="scientific">Cucumis melo var. makuwa</name>
    <name type="common">Oriental melon</name>
    <dbReference type="NCBI Taxonomy" id="1194695"/>
    <lineage>
        <taxon>Eukaryota</taxon>
        <taxon>Viridiplantae</taxon>
        <taxon>Streptophyta</taxon>
        <taxon>Embryophyta</taxon>
        <taxon>Tracheophyta</taxon>
        <taxon>Spermatophyta</taxon>
        <taxon>Magnoliopsida</taxon>
        <taxon>eudicotyledons</taxon>
        <taxon>Gunneridae</taxon>
        <taxon>Pentapetalae</taxon>
        <taxon>rosids</taxon>
        <taxon>fabids</taxon>
        <taxon>Cucurbitales</taxon>
        <taxon>Cucurbitaceae</taxon>
        <taxon>Benincaseae</taxon>
        <taxon>Cucumis</taxon>
    </lineage>
</organism>
<dbReference type="AlphaFoldDB" id="A0A5D3BGD8"/>